<gene>
    <name evidence="7" type="ORF">PhCBS80983_g02350</name>
</gene>
<evidence type="ECO:0000259" key="6">
    <source>
        <dbReference type="PROSITE" id="PS50850"/>
    </source>
</evidence>
<dbReference type="Pfam" id="PF07690">
    <property type="entry name" value="MFS_1"/>
    <property type="match status" value="1"/>
</dbReference>
<evidence type="ECO:0000256" key="2">
    <source>
        <dbReference type="ARBA" id="ARBA00022692"/>
    </source>
</evidence>
<keyword evidence="8" id="KW-1185">Reference proteome</keyword>
<evidence type="ECO:0000256" key="3">
    <source>
        <dbReference type="ARBA" id="ARBA00022989"/>
    </source>
</evidence>
<protein>
    <recommendedName>
        <fullName evidence="6">Major facilitator superfamily (MFS) profile domain-containing protein</fullName>
    </recommendedName>
</protein>
<feature type="transmembrane region" description="Helical" evidence="5">
    <location>
        <begin position="271"/>
        <end position="289"/>
    </location>
</feature>
<feature type="transmembrane region" description="Helical" evidence="5">
    <location>
        <begin position="405"/>
        <end position="422"/>
    </location>
</feature>
<proteinExistence type="predicted"/>
<evidence type="ECO:0000256" key="5">
    <source>
        <dbReference type="SAM" id="Phobius"/>
    </source>
</evidence>
<organism evidence="7 8">
    <name type="scientific">Powellomyces hirtus</name>
    <dbReference type="NCBI Taxonomy" id="109895"/>
    <lineage>
        <taxon>Eukaryota</taxon>
        <taxon>Fungi</taxon>
        <taxon>Fungi incertae sedis</taxon>
        <taxon>Chytridiomycota</taxon>
        <taxon>Chytridiomycota incertae sedis</taxon>
        <taxon>Chytridiomycetes</taxon>
        <taxon>Spizellomycetales</taxon>
        <taxon>Powellomycetaceae</taxon>
        <taxon>Powellomyces</taxon>
    </lineage>
</organism>
<name>A0A507E6U4_9FUNG</name>
<dbReference type="STRING" id="109895.A0A507E6U4"/>
<sequence>MDSTHQDAEKAHVEAVDAAAHDGNGAVLAAGVRRIEAVWKTSTRAEFWFIYIGILAVAYVYSINLQFHYTLEAFITSFFKSHSSGIATMGIISGTLNAVTRVPVAKIADVFGRWQAMAFCVVCYALGYILMCVAKSFGAYAGASVLWTIGTSGVYMMQQIMIADTTSLRTRGFFSSLPDYAFVINAWVGPIVAEHFQGEGALDPNTGEIINDSWRWGYGMIVILIVIVSQPVILGLAWIERRAMKRITTKIPGNNYASKGFWVAVHHHMDLLGVLLLIAGLFVFLFPFAKANTWGWEDARIISMIVIGFAILVAFFVQQKFMSRNPIFPPRFLTQRTIAGCFISGFLLFVAFGVYAAYYTSYLVVTRGYSFKEATWVWNGSNIAGTICSIAVGALMVWTKRFKTFAFIGAAVLVIGYGLLINLKGPENSNFEVIATQVLAGVGTGILTTAVQVGAQAAVPHKDVAMLTAVFLTICGIGSTVGGAIAGGIWTNLMTSKINEYLPGVPAANVSQIVENIVFAGALPEPFLTGVKLAYVDVAKIINIVALCFLIPIFIALWFVEDLELTDELSLVANNEDVKEAAEHRNNSTTTL</sequence>
<evidence type="ECO:0000313" key="8">
    <source>
        <dbReference type="Proteomes" id="UP000318582"/>
    </source>
</evidence>
<feature type="transmembrane region" description="Helical" evidence="5">
    <location>
        <begin position="467"/>
        <end position="490"/>
    </location>
</feature>
<reference evidence="7 8" key="1">
    <citation type="journal article" date="2019" name="Sci. Rep.">
        <title>Comparative genomics of chytrid fungi reveal insights into the obligate biotrophic and pathogenic lifestyle of Synchytrium endobioticum.</title>
        <authorList>
            <person name="van de Vossenberg B.T.L.H."/>
            <person name="Warris S."/>
            <person name="Nguyen H.D.T."/>
            <person name="van Gent-Pelzer M.P.E."/>
            <person name="Joly D.L."/>
            <person name="van de Geest H.C."/>
            <person name="Bonants P.J.M."/>
            <person name="Smith D.S."/>
            <person name="Levesque C.A."/>
            <person name="van der Lee T.A.J."/>
        </authorList>
    </citation>
    <scope>NUCLEOTIDE SEQUENCE [LARGE SCALE GENOMIC DNA]</scope>
    <source>
        <strain evidence="7 8">CBS 809.83</strain>
    </source>
</reference>
<dbReference type="PANTHER" id="PTHR23501:SF87">
    <property type="entry name" value="SIDEROPHORE IRON TRANSPORTER 2"/>
    <property type="match status" value="1"/>
</dbReference>
<feature type="transmembrane region" description="Helical" evidence="5">
    <location>
        <begin position="48"/>
        <end position="69"/>
    </location>
</feature>
<keyword evidence="3 5" id="KW-1133">Transmembrane helix</keyword>
<evidence type="ECO:0000313" key="7">
    <source>
        <dbReference type="EMBL" id="TPX59612.1"/>
    </source>
</evidence>
<dbReference type="Gene3D" id="1.20.1250.20">
    <property type="entry name" value="MFS general substrate transporter like domains"/>
    <property type="match status" value="2"/>
</dbReference>
<dbReference type="EMBL" id="QEAQ01000023">
    <property type="protein sequence ID" value="TPX59612.1"/>
    <property type="molecule type" value="Genomic_DNA"/>
</dbReference>
<evidence type="ECO:0000256" key="1">
    <source>
        <dbReference type="ARBA" id="ARBA00004141"/>
    </source>
</evidence>
<feature type="domain" description="Major facilitator superfamily (MFS) profile" evidence="6">
    <location>
        <begin position="46"/>
        <end position="564"/>
    </location>
</feature>
<dbReference type="Proteomes" id="UP000318582">
    <property type="component" value="Unassembled WGS sequence"/>
</dbReference>
<feature type="transmembrane region" description="Helical" evidence="5">
    <location>
        <begin position="137"/>
        <end position="156"/>
    </location>
</feature>
<accession>A0A507E6U4</accession>
<dbReference type="InterPro" id="IPR020846">
    <property type="entry name" value="MFS_dom"/>
</dbReference>
<feature type="transmembrane region" description="Helical" evidence="5">
    <location>
        <begin position="338"/>
        <end position="358"/>
    </location>
</feature>
<dbReference type="InterPro" id="IPR011701">
    <property type="entry name" value="MFS"/>
</dbReference>
<dbReference type="GO" id="GO:0022857">
    <property type="term" value="F:transmembrane transporter activity"/>
    <property type="evidence" value="ECO:0007669"/>
    <property type="project" value="InterPro"/>
</dbReference>
<feature type="transmembrane region" description="Helical" evidence="5">
    <location>
        <begin position="301"/>
        <end position="317"/>
    </location>
</feature>
<dbReference type="GO" id="GO:0005886">
    <property type="term" value="C:plasma membrane"/>
    <property type="evidence" value="ECO:0007669"/>
    <property type="project" value="TreeGrafter"/>
</dbReference>
<dbReference type="SUPFAM" id="SSF103473">
    <property type="entry name" value="MFS general substrate transporter"/>
    <property type="match status" value="2"/>
</dbReference>
<feature type="transmembrane region" description="Helical" evidence="5">
    <location>
        <begin position="434"/>
        <end position="455"/>
    </location>
</feature>
<comment type="subcellular location">
    <subcellularLocation>
        <location evidence="1">Membrane</location>
        <topology evidence="1">Multi-pass membrane protein</topology>
    </subcellularLocation>
</comment>
<evidence type="ECO:0000256" key="4">
    <source>
        <dbReference type="ARBA" id="ARBA00023136"/>
    </source>
</evidence>
<feature type="transmembrane region" description="Helical" evidence="5">
    <location>
        <begin position="541"/>
        <end position="560"/>
    </location>
</feature>
<dbReference type="PROSITE" id="PS50850">
    <property type="entry name" value="MFS"/>
    <property type="match status" value="1"/>
</dbReference>
<feature type="transmembrane region" description="Helical" evidence="5">
    <location>
        <begin position="111"/>
        <end position="131"/>
    </location>
</feature>
<dbReference type="InterPro" id="IPR036259">
    <property type="entry name" value="MFS_trans_sf"/>
</dbReference>
<feature type="transmembrane region" description="Helical" evidence="5">
    <location>
        <begin position="378"/>
        <end position="398"/>
    </location>
</feature>
<keyword evidence="2 5" id="KW-0812">Transmembrane</keyword>
<keyword evidence="4 5" id="KW-0472">Membrane</keyword>
<dbReference type="AlphaFoldDB" id="A0A507E6U4"/>
<comment type="caution">
    <text evidence="7">The sequence shown here is derived from an EMBL/GenBank/DDBJ whole genome shotgun (WGS) entry which is preliminary data.</text>
</comment>
<feature type="transmembrane region" description="Helical" evidence="5">
    <location>
        <begin position="216"/>
        <end position="239"/>
    </location>
</feature>
<dbReference type="PANTHER" id="PTHR23501">
    <property type="entry name" value="MAJOR FACILITATOR SUPERFAMILY"/>
    <property type="match status" value="1"/>
</dbReference>